<dbReference type="STRING" id="571298.SAMN04488026_101654"/>
<organism evidence="2 3">
    <name type="scientific">Aliiruegeria lutimaris</name>
    <dbReference type="NCBI Taxonomy" id="571298"/>
    <lineage>
        <taxon>Bacteria</taxon>
        <taxon>Pseudomonadati</taxon>
        <taxon>Pseudomonadota</taxon>
        <taxon>Alphaproteobacteria</taxon>
        <taxon>Rhodobacterales</taxon>
        <taxon>Roseobacteraceae</taxon>
        <taxon>Aliiruegeria</taxon>
    </lineage>
</organism>
<reference evidence="2 3" key="1">
    <citation type="submission" date="2016-10" db="EMBL/GenBank/DDBJ databases">
        <authorList>
            <person name="de Groot N.N."/>
        </authorList>
    </citation>
    <scope>NUCLEOTIDE SEQUENCE [LARGE SCALE GENOMIC DNA]</scope>
    <source>
        <strain evidence="2 3">DSM 25294</strain>
    </source>
</reference>
<dbReference type="Proteomes" id="UP000199382">
    <property type="component" value="Unassembled WGS sequence"/>
</dbReference>
<protein>
    <submittedName>
        <fullName evidence="2">Trimethylamine-N-oxide reductase (Cytochrome c), cytochrome c-type subunit TorC</fullName>
    </submittedName>
</protein>
<keyword evidence="3" id="KW-1185">Reference proteome</keyword>
<sequence length="228" mass="25176">MDKRPQTVFFPDLAALRRGLVPLMFAISLAAGTARAEPLYASATVPLTDTPGAQATRLAQVAVAAELDRIETRDGYHRVALKAWARAGAEQVLFSLPGKRILAGQIPKQNIGLAEPLESLRDPETGITWNRVSIEGWIPQSAAEPRLDPIWAAAWELFAERCTACHQRRVPEHYTANQWRSLIKVMGPRTGLPKEEQMLILAFLQNHASDTIDQQPKAGARADTDARR</sequence>
<dbReference type="InterPro" id="IPR036909">
    <property type="entry name" value="Cyt_c-like_dom_sf"/>
</dbReference>
<dbReference type="SUPFAM" id="SSF46626">
    <property type="entry name" value="Cytochrome c"/>
    <property type="match status" value="1"/>
</dbReference>
<dbReference type="EMBL" id="FNEK01000016">
    <property type="protein sequence ID" value="SDJ37000.1"/>
    <property type="molecule type" value="Genomic_DNA"/>
</dbReference>
<keyword evidence="1" id="KW-0732">Signal</keyword>
<accession>A0A1G8T8Q6</accession>
<dbReference type="GO" id="GO:0009055">
    <property type="term" value="F:electron transfer activity"/>
    <property type="evidence" value="ECO:0007669"/>
    <property type="project" value="InterPro"/>
</dbReference>
<dbReference type="AlphaFoldDB" id="A0A1G8T8Q6"/>
<evidence type="ECO:0000313" key="3">
    <source>
        <dbReference type="Proteomes" id="UP000199382"/>
    </source>
</evidence>
<feature type="chain" id="PRO_5011730101" evidence="1">
    <location>
        <begin position="37"/>
        <end position="228"/>
    </location>
</feature>
<evidence type="ECO:0000256" key="1">
    <source>
        <dbReference type="SAM" id="SignalP"/>
    </source>
</evidence>
<name>A0A1G8T8Q6_9RHOB</name>
<gene>
    <name evidence="2" type="ORF">SAMN04488026_101654</name>
</gene>
<dbReference type="GO" id="GO:0020037">
    <property type="term" value="F:heme binding"/>
    <property type="evidence" value="ECO:0007669"/>
    <property type="project" value="InterPro"/>
</dbReference>
<proteinExistence type="predicted"/>
<feature type="signal peptide" evidence="1">
    <location>
        <begin position="1"/>
        <end position="36"/>
    </location>
</feature>
<evidence type="ECO:0000313" key="2">
    <source>
        <dbReference type="EMBL" id="SDJ37000.1"/>
    </source>
</evidence>